<name>Q1GZ25_METFK</name>
<dbReference type="AlphaFoldDB" id="Q1GZ25"/>
<accession>Q1GZ25</accession>
<evidence type="ECO:0000313" key="1">
    <source>
        <dbReference type="EMBL" id="ABE50512.1"/>
    </source>
</evidence>
<gene>
    <name evidence="1" type="ordered locus">Mfla_2245</name>
</gene>
<protein>
    <submittedName>
        <fullName evidence="1">Uncharacterized protein</fullName>
    </submittedName>
</protein>
<organism evidence="1 2">
    <name type="scientific">Methylobacillus flagellatus (strain ATCC 51484 / DSM 6875 / VKM B-1610 / KT)</name>
    <dbReference type="NCBI Taxonomy" id="265072"/>
    <lineage>
        <taxon>Bacteria</taxon>
        <taxon>Pseudomonadati</taxon>
        <taxon>Pseudomonadota</taxon>
        <taxon>Betaproteobacteria</taxon>
        <taxon>Nitrosomonadales</taxon>
        <taxon>Methylophilaceae</taxon>
        <taxon>Methylobacillus</taxon>
    </lineage>
</organism>
<sequence>MFNHMMQLPTSVPEADSSSLWSLQNILLNWAEELVGMRDQSKKIYQPQFHENGPNIRNTPSFDGAFSELSYASKNYWPTVVYEMAHETIHLLNPMAGYTNWLEEGVAVEFSIYAQQQFNLTSIQSPHSGPYHEALNMVRLLPSGTFCAARHVRDAVGSLGSVTFEQLCDLFPNHDLKDLHKLSEQCIPR</sequence>
<dbReference type="KEGG" id="mfa:Mfla_2245"/>
<dbReference type="Proteomes" id="UP000002440">
    <property type="component" value="Chromosome"/>
</dbReference>
<dbReference type="HOGENOM" id="CLU_1447096_0_0_4"/>
<reference evidence="1 2" key="1">
    <citation type="submission" date="2006-03" db="EMBL/GenBank/DDBJ databases">
        <title>Complete sequence of Methylobacillus flagellatus KT.</title>
        <authorList>
            <consortium name="US DOE Joint Genome Institute"/>
            <person name="Copeland A."/>
            <person name="Lucas S."/>
            <person name="Lapidus A."/>
            <person name="Barry K."/>
            <person name="Detter J.C."/>
            <person name="Glavina del Rio T."/>
            <person name="Hammon N."/>
            <person name="Israni S."/>
            <person name="Dalin E."/>
            <person name="Tice H."/>
            <person name="Pitluck S."/>
            <person name="Brettin T."/>
            <person name="Bruce D."/>
            <person name="Han C."/>
            <person name="Tapia R."/>
            <person name="Saunders E."/>
            <person name="Gilna P."/>
            <person name="Schmutz J."/>
            <person name="Larimer F."/>
            <person name="Land M."/>
            <person name="Kyrpides N."/>
            <person name="Anderson I."/>
            <person name="Richardson P."/>
        </authorList>
    </citation>
    <scope>NUCLEOTIDE SEQUENCE [LARGE SCALE GENOMIC DNA]</scope>
    <source>
        <strain evidence="2">KT / ATCC 51484 / DSM 6875</strain>
    </source>
</reference>
<dbReference type="STRING" id="265072.Mfla_2245"/>
<evidence type="ECO:0000313" key="2">
    <source>
        <dbReference type="Proteomes" id="UP000002440"/>
    </source>
</evidence>
<dbReference type="EMBL" id="CP000284">
    <property type="protein sequence ID" value="ABE50512.1"/>
    <property type="molecule type" value="Genomic_DNA"/>
</dbReference>
<proteinExistence type="predicted"/>
<keyword evidence="2" id="KW-1185">Reference proteome</keyword>